<dbReference type="Proteomes" id="UP000027946">
    <property type="component" value="Unassembled WGS sequence"/>
</dbReference>
<evidence type="ECO:0000256" key="4">
    <source>
        <dbReference type="ARBA" id="ARBA00022692"/>
    </source>
</evidence>
<dbReference type="InterPro" id="IPR047196">
    <property type="entry name" value="YidC_ALB_C"/>
</dbReference>
<reference evidence="13 14" key="1">
    <citation type="submission" date="2014-03" db="EMBL/GenBank/DDBJ databases">
        <title>Genome sequence of Clostridium litorale W6, DSM 5388.</title>
        <authorList>
            <person name="Poehlein A."/>
            <person name="Jagirdar A."/>
            <person name="Khonsari B."/>
            <person name="Chibani C.M."/>
            <person name="Gutierrez Gutierrez D.A."/>
            <person name="Davydova E."/>
            <person name="Alghaithi H.S."/>
            <person name="Nair K.P."/>
            <person name="Dhamotharan K."/>
            <person name="Chandran L."/>
            <person name="G W."/>
            <person name="Daniel R."/>
        </authorList>
    </citation>
    <scope>NUCLEOTIDE SEQUENCE [LARGE SCALE GENOMIC DNA]</scope>
    <source>
        <strain evidence="13 14">W6</strain>
    </source>
</reference>
<dbReference type="GO" id="GO:0015031">
    <property type="term" value="P:protein transport"/>
    <property type="evidence" value="ECO:0007669"/>
    <property type="project" value="UniProtKB-KW"/>
</dbReference>
<evidence type="ECO:0000256" key="11">
    <source>
        <dbReference type="SAM" id="Phobius"/>
    </source>
</evidence>
<dbReference type="RefSeq" id="WP_038263765.1">
    <property type="nucleotide sequence ID" value="NZ_FSRH01000010.1"/>
</dbReference>
<organism evidence="13 14">
    <name type="scientific">Peptoclostridium litorale DSM 5388</name>
    <dbReference type="NCBI Taxonomy" id="1121324"/>
    <lineage>
        <taxon>Bacteria</taxon>
        <taxon>Bacillati</taxon>
        <taxon>Bacillota</taxon>
        <taxon>Clostridia</taxon>
        <taxon>Peptostreptococcales</taxon>
        <taxon>Peptoclostridiaceae</taxon>
        <taxon>Peptoclostridium</taxon>
    </lineage>
</organism>
<dbReference type="eggNOG" id="COG0706">
    <property type="taxonomic scope" value="Bacteria"/>
</dbReference>
<feature type="transmembrane region" description="Helical" evidence="11">
    <location>
        <begin position="131"/>
        <end position="154"/>
    </location>
</feature>
<feature type="transmembrane region" description="Helical" evidence="11">
    <location>
        <begin position="22"/>
        <end position="42"/>
    </location>
</feature>
<evidence type="ECO:0000256" key="2">
    <source>
        <dbReference type="ARBA" id="ARBA00022448"/>
    </source>
</evidence>
<evidence type="ECO:0000256" key="9">
    <source>
        <dbReference type="RuleBase" id="RU003945"/>
    </source>
</evidence>
<keyword evidence="6 11" id="KW-1133">Transmembrane helix</keyword>
<keyword evidence="7 11" id="KW-0472">Membrane</keyword>
<dbReference type="NCBIfam" id="TIGR03592">
    <property type="entry name" value="yidC_oxa1_cterm"/>
    <property type="match status" value="1"/>
</dbReference>
<keyword evidence="2" id="KW-0813">Transport</keyword>
<feature type="transmembrane region" description="Helical" evidence="11">
    <location>
        <begin position="84"/>
        <end position="104"/>
    </location>
</feature>
<dbReference type="GO" id="GO:0005886">
    <property type="term" value="C:plasma membrane"/>
    <property type="evidence" value="ECO:0007669"/>
    <property type="project" value="UniProtKB-SubCell"/>
</dbReference>
<feature type="domain" description="Membrane insertase YidC/Oxa/ALB C-terminal" evidence="12">
    <location>
        <begin position="22"/>
        <end position="203"/>
    </location>
</feature>
<dbReference type="CDD" id="cd20070">
    <property type="entry name" value="5TM_YidC_Alb3"/>
    <property type="match status" value="1"/>
</dbReference>
<evidence type="ECO:0000313" key="14">
    <source>
        <dbReference type="Proteomes" id="UP000027946"/>
    </source>
</evidence>
<evidence type="ECO:0000256" key="8">
    <source>
        <dbReference type="ARBA" id="ARBA00023186"/>
    </source>
</evidence>
<accession>A0A069REJ4</accession>
<keyword evidence="8" id="KW-0143">Chaperone</keyword>
<dbReference type="Pfam" id="PF02096">
    <property type="entry name" value="60KD_IMP"/>
    <property type="match status" value="1"/>
</dbReference>
<dbReference type="PANTHER" id="PTHR12428:SF65">
    <property type="entry name" value="CYTOCHROME C OXIDASE ASSEMBLY PROTEIN COX18, MITOCHONDRIAL"/>
    <property type="match status" value="1"/>
</dbReference>
<evidence type="ECO:0000256" key="6">
    <source>
        <dbReference type="ARBA" id="ARBA00022989"/>
    </source>
</evidence>
<dbReference type="GO" id="GO:0051205">
    <property type="term" value="P:protein insertion into membrane"/>
    <property type="evidence" value="ECO:0007669"/>
    <property type="project" value="TreeGrafter"/>
</dbReference>
<dbReference type="InterPro" id="IPR028055">
    <property type="entry name" value="YidC/Oxa/ALB_C"/>
</dbReference>
<feature type="transmembrane region" description="Helical" evidence="11">
    <location>
        <begin position="166"/>
        <end position="190"/>
    </location>
</feature>
<evidence type="ECO:0000256" key="10">
    <source>
        <dbReference type="SAM" id="Coils"/>
    </source>
</evidence>
<feature type="coiled-coil region" evidence="10">
    <location>
        <begin position="51"/>
        <end position="82"/>
    </location>
</feature>
<comment type="similarity">
    <text evidence="9">Belongs to the OXA1/ALB3/YidC family.</text>
</comment>
<proteinExistence type="inferred from homology"/>
<evidence type="ECO:0000256" key="7">
    <source>
        <dbReference type="ARBA" id="ARBA00023136"/>
    </source>
</evidence>
<evidence type="ECO:0000256" key="1">
    <source>
        <dbReference type="ARBA" id="ARBA00004651"/>
    </source>
</evidence>
<gene>
    <name evidence="13" type="ORF">CLIT_10c02110</name>
</gene>
<dbReference type="EMBL" id="JJMM01000010">
    <property type="protein sequence ID" value="KDR95484.1"/>
    <property type="molecule type" value="Genomic_DNA"/>
</dbReference>
<evidence type="ECO:0000313" key="13">
    <source>
        <dbReference type="EMBL" id="KDR95484.1"/>
    </source>
</evidence>
<dbReference type="PANTHER" id="PTHR12428">
    <property type="entry name" value="OXA1"/>
    <property type="match status" value="1"/>
</dbReference>
<sequence>MTVIFNFLNGFLSNINLLTGDWGISIIVLTAIVKIAMVPLSINQKKSSAQQKAMAEKMDELKKKYEGEKENLQDEMAKLSMEGAGSLLGIFASLVQIPVMYTLYRVFSSMPAEIGSAIVPWVASIRLNDPYYIVPILSAGVQLLPGIAASIGLLKNSGRPKMSPAAMIVPAAVSILFLAKAPVTIGIYWITSGFLGFLEQLIFSLVEKKSENTAGGLAN</sequence>
<evidence type="ECO:0000256" key="3">
    <source>
        <dbReference type="ARBA" id="ARBA00022475"/>
    </source>
</evidence>
<name>A0A069REJ4_PEPLI</name>
<dbReference type="GO" id="GO:0032977">
    <property type="term" value="F:membrane insertase activity"/>
    <property type="evidence" value="ECO:0007669"/>
    <property type="project" value="InterPro"/>
</dbReference>
<evidence type="ECO:0000256" key="5">
    <source>
        <dbReference type="ARBA" id="ARBA00022927"/>
    </source>
</evidence>
<dbReference type="STRING" id="1121324.CLIT_10c02110"/>
<keyword evidence="14" id="KW-1185">Reference proteome</keyword>
<dbReference type="InterPro" id="IPR001708">
    <property type="entry name" value="YidC/ALB3/OXA1/COX18"/>
</dbReference>
<keyword evidence="5" id="KW-0653">Protein transport</keyword>
<dbReference type="AlphaFoldDB" id="A0A069REJ4"/>
<comment type="subcellular location">
    <subcellularLocation>
        <location evidence="1">Cell membrane</location>
        <topology evidence="1">Multi-pass membrane protein</topology>
    </subcellularLocation>
    <subcellularLocation>
        <location evidence="9">Membrane</location>
        <topology evidence="9">Multi-pass membrane protein</topology>
    </subcellularLocation>
</comment>
<keyword evidence="4 9" id="KW-0812">Transmembrane</keyword>
<comment type="caution">
    <text evidence="13">The sequence shown here is derived from an EMBL/GenBank/DDBJ whole genome shotgun (WGS) entry which is preliminary data.</text>
</comment>
<keyword evidence="3" id="KW-1003">Cell membrane</keyword>
<evidence type="ECO:0000259" key="12">
    <source>
        <dbReference type="Pfam" id="PF02096"/>
    </source>
</evidence>
<protein>
    <submittedName>
        <fullName evidence="13">Membrane protein insertase</fullName>
    </submittedName>
</protein>
<keyword evidence="10" id="KW-0175">Coiled coil</keyword>
<dbReference type="OrthoDB" id="2380676at2"/>